<comment type="caution">
    <text evidence="9">The sequence shown here is derived from an EMBL/GenBank/DDBJ whole genome shotgun (WGS) entry which is preliminary data.</text>
</comment>
<feature type="region of interest" description="Disordered" evidence="7">
    <location>
        <begin position="1"/>
        <end position="31"/>
    </location>
</feature>
<dbReference type="GO" id="GO:0031629">
    <property type="term" value="P:synaptic vesicle fusion to presynaptic active zone membrane"/>
    <property type="evidence" value="ECO:0007669"/>
    <property type="project" value="TreeGrafter"/>
</dbReference>
<dbReference type="EMBL" id="VHII01000012">
    <property type="protein sequence ID" value="KAF1382397.1"/>
    <property type="molecule type" value="Genomic_DNA"/>
</dbReference>
<evidence type="ECO:0000313" key="9">
    <source>
        <dbReference type="EMBL" id="KAF1382397.1"/>
    </source>
</evidence>
<dbReference type="GO" id="GO:0031201">
    <property type="term" value="C:SNARE complex"/>
    <property type="evidence" value="ECO:0007669"/>
    <property type="project" value="TreeGrafter"/>
</dbReference>
<dbReference type="GO" id="GO:0006886">
    <property type="term" value="P:intracellular protein transport"/>
    <property type="evidence" value="ECO:0007669"/>
    <property type="project" value="TreeGrafter"/>
</dbReference>
<dbReference type="GO" id="GO:0048278">
    <property type="term" value="P:vesicle docking"/>
    <property type="evidence" value="ECO:0007669"/>
    <property type="project" value="TreeGrafter"/>
</dbReference>
<dbReference type="Gene3D" id="1.20.58.70">
    <property type="match status" value="1"/>
</dbReference>
<reference evidence="9 10" key="1">
    <citation type="submission" date="2019-06" db="EMBL/GenBank/DDBJ databases">
        <title>A chromosome-scale genome assembly of the European perch, Perca fluviatilis.</title>
        <authorList>
            <person name="Roques C."/>
            <person name="Zahm M."/>
            <person name="Cabau C."/>
            <person name="Klopp C."/>
            <person name="Bouchez O."/>
            <person name="Donnadieu C."/>
            <person name="Kuhl H."/>
            <person name="Gislard M."/>
            <person name="Guendouz S."/>
            <person name="Journot L."/>
            <person name="Haffray P."/>
            <person name="Bestin A."/>
            <person name="Morvezen R."/>
            <person name="Feron R."/>
            <person name="Wen M."/>
            <person name="Jouanno E."/>
            <person name="Herpin A."/>
            <person name="Schartl M."/>
            <person name="Postlethwait J."/>
            <person name="Schaerlinger B."/>
            <person name="Chardard D."/>
            <person name="Lecocq T."/>
            <person name="Poncet C."/>
            <person name="Jaffrelo L."/>
            <person name="Lampietro C."/>
            <person name="Guiguen Y."/>
        </authorList>
    </citation>
    <scope>NUCLEOTIDE SEQUENCE [LARGE SCALE GENOMIC DNA]</scope>
    <source>
        <tissue evidence="9">Blood</tissue>
    </source>
</reference>
<dbReference type="InterPro" id="IPR000727">
    <property type="entry name" value="T_SNARE_dom"/>
</dbReference>
<dbReference type="InterPro" id="IPR006011">
    <property type="entry name" value="Syntaxin_N"/>
</dbReference>
<feature type="domain" description="T-SNARE coiled-coil homology" evidence="8">
    <location>
        <begin position="214"/>
        <end position="276"/>
    </location>
</feature>
<dbReference type="AlphaFoldDB" id="A0A6A5E1G4"/>
<dbReference type="GO" id="GO:0048787">
    <property type="term" value="C:presynaptic active zone membrane"/>
    <property type="evidence" value="ECO:0007669"/>
    <property type="project" value="TreeGrafter"/>
</dbReference>
<keyword evidence="5" id="KW-0472">Membrane</keyword>
<feature type="coiled-coil region" evidence="6">
    <location>
        <begin position="200"/>
        <end position="237"/>
    </location>
</feature>
<comment type="similarity">
    <text evidence="2">Belongs to the syntaxin family.</text>
</comment>
<dbReference type="PANTHER" id="PTHR19957:SF29">
    <property type="entry name" value="SYNTAXIN-19"/>
    <property type="match status" value="1"/>
</dbReference>
<evidence type="ECO:0000256" key="2">
    <source>
        <dbReference type="ARBA" id="ARBA00009063"/>
    </source>
</evidence>
<dbReference type="SMART" id="SM00503">
    <property type="entry name" value="SynN"/>
    <property type="match status" value="1"/>
</dbReference>
<organism evidence="9 10">
    <name type="scientific">Perca fluviatilis</name>
    <name type="common">European perch</name>
    <dbReference type="NCBI Taxonomy" id="8168"/>
    <lineage>
        <taxon>Eukaryota</taxon>
        <taxon>Metazoa</taxon>
        <taxon>Chordata</taxon>
        <taxon>Craniata</taxon>
        <taxon>Vertebrata</taxon>
        <taxon>Euteleostomi</taxon>
        <taxon>Actinopterygii</taxon>
        <taxon>Neopterygii</taxon>
        <taxon>Teleostei</taxon>
        <taxon>Neoteleostei</taxon>
        <taxon>Acanthomorphata</taxon>
        <taxon>Eupercaria</taxon>
        <taxon>Perciformes</taxon>
        <taxon>Percoidei</taxon>
        <taxon>Percidae</taxon>
        <taxon>Percinae</taxon>
        <taxon>Perca</taxon>
    </lineage>
</organism>
<dbReference type="OrthoDB" id="10255013at2759"/>
<sequence>MRDRLEELQQRAQDLSEATSESGNPFSTEGGNYDSVAVIVPQAVVFEEEPIIQNFLSEAQQIRDDITLLEVEVLKFGQQQKTLVATMRRFSVMKKESSVTRDIKLKAESLHRRLDALSKQVQRTEDQQGPTAVTTRIQHSQHAALYRKFQQVMLQYNEGLLTKQDRCKHFIIRQLEVSGRDVTEEEVNEMVATGKWEVFNENLLNDAKITRAQLSEIEQRHRELLSLENNMNELRDLFMDIFMLVEEQGAYIEHIQTNVERTQDYVAACNEKFKMAARYKKKNPLRQLCCCCCPPWKCCL</sequence>
<protein>
    <recommendedName>
        <fullName evidence="8">t-SNARE coiled-coil homology domain-containing protein</fullName>
    </recommendedName>
</protein>
<dbReference type="PANTHER" id="PTHR19957">
    <property type="entry name" value="SYNTAXIN"/>
    <property type="match status" value="1"/>
</dbReference>
<feature type="compositionally biased region" description="Polar residues" evidence="7">
    <location>
        <begin position="10"/>
        <end position="30"/>
    </location>
</feature>
<accession>A0A6A5E1G4</accession>
<dbReference type="GO" id="GO:0000149">
    <property type="term" value="F:SNARE binding"/>
    <property type="evidence" value="ECO:0007669"/>
    <property type="project" value="TreeGrafter"/>
</dbReference>
<dbReference type="Pfam" id="PF00804">
    <property type="entry name" value="Syntaxin"/>
    <property type="match status" value="1"/>
</dbReference>
<evidence type="ECO:0000256" key="7">
    <source>
        <dbReference type="SAM" id="MobiDB-lite"/>
    </source>
</evidence>
<evidence type="ECO:0000256" key="4">
    <source>
        <dbReference type="ARBA" id="ARBA00023054"/>
    </source>
</evidence>
<dbReference type="InterPro" id="IPR010989">
    <property type="entry name" value="SNARE"/>
</dbReference>
<dbReference type="InterPro" id="IPR045242">
    <property type="entry name" value="Syntaxin"/>
</dbReference>
<dbReference type="GO" id="GO:0008021">
    <property type="term" value="C:synaptic vesicle"/>
    <property type="evidence" value="ECO:0007669"/>
    <property type="project" value="TreeGrafter"/>
</dbReference>
<dbReference type="SUPFAM" id="SSF47661">
    <property type="entry name" value="t-snare proteins"/>
    <property type="match status" value="1"/>
</dbReference>
<name>A0A6A5E1G4_PERFL</name>
<evidence type="ECO:0000259" key="8">
    <source>
        <dbReference type="PROSITE" id="PS50192"/>
    </source>
</evidence>
<evidence type="ECO:0000256" key="3">
    <source>
        <dbReference type="ARBA" id="ARBA00022448"/>
    </source>
</evidence>
<comment type="subcellular location">
    <subcellularLocation>
        <location evidence="1">Endomembrane system</location>
        <topology evidence="1">Peripheral membrane protein</topology>
    </subcellularLocation>
</comment>
<keyword evidence="4 6" id="KW-0175">Coiled coil</keyword>
<dbReference type="FunFam" id="1.20.5.110:FF:000022">
    <property type="entry name" value="Syntaxin 19"/>
    <property type="match status" value="1"/>
</dbReference>
<evidence type="ECO:0000256" key="6">
    <source>
        <dbReference type="SAM" id="Coils"/>
    </source>
</evidence>
<dbReference type="Gene3D" id="1.20.5.110">
    <property type="match status" value="1"/>
</dbReference>
<evidence type="ECO:0000313" key="10">
    <source>
        <dbReference type="Proteomes" id="UP000465112"/>
    </source>
</evidence>
<dbReference type="PROSITE" id="PS50192">
    <property type="entry name" value="T_SNARE"/>
    <property type="match status" value="1"/>
</dbReference>
<evidence type="ECO:0000256" key="5">
    <source>
        <dbReference type="ARBA" id="ARBA00023136"/>
    </source>
</evidence>
<dbReference type="GO" id="GO:0005484">
    <property type="term" value="F:SNAP receptor activity"/>
    <property type="evidence" value="ECO:0007669"/>
    <property type="project" value="TreeGrafter"/>
</dbReference>
<proteinExistence type="inferred from homology"/>
<evidence type="ECO:0000256" key="1">
    <source>
        <dbReference type="ARBA" id="ARBA00004184"/>
    </source>
</evidence>
<keyword evidence="3" id="KW-0813">Transport</keyword>
<dbReference type="Proteomes" id="UP000465112">
    <property type="component" value="Chromosome 12"/>
</dbReference>
<dbReference type="CDD" id="cd00179">
    <property type="entry name" value="SynN"/>
    <property type="match status" value="1"/>
</dbReference>
<keyword evidence="10" id="KW-1185">Reference proteome</keyword>
<dbReference type="SMART" id="SM00397">
    <property type="entry name" value="t_SNARE"/>
    <property type="match status" value="1"/>
</dbReference>
<gene>
    <name evidence="9" type="ORF">PFLUV_G00143370</name>
</gene>